<evidence type="ECO:0000259" key="1">
    <source>
        <dbReference type="Pfam" id="PF07714"/>
    </source>
</evidence>
<accession>A0A2N0RC34</accession>
<protein>
    <recommendedName>
        <fullName evidence="1">Serine-threonine/tyrosine-protein kinase catalytic domain-containing protein</fullName>
    </recommendedName>
</protein>
<evidence type="ECO:0000313" key="3">
    <source>
        <dbReference type="Proteomes" id="UP000232688"/>
    </source>
</evidence>
<dbReference type="VEuPathDB" id="FungiDB:RhiirA1_444712"/>
<dbReference type="InterPro" id="IPR011009">
    <property type="entry name" value="Kinase-like_dom_sf"/>
</dbReference>
<gene>
    <name evidence="2" type="ORF">RhiirA1_444712</name>
</gene>
<evidence type="ECO:0000313" key="2">
    <source>
        <dbReference type="EMBL" id="PKC60862.1"/>
    </source>
</evidence>
<reference evidence="2 3" key="2">
    <citation type="submission" date="2017-10" db="EMBL/GenBank/DDBJ databases">
        <title>Genome analyses suggest a sexual origin of heterokaryosis in a supposedly ancient asexual fungus.</title>
        <authorList>
            <person name="Corradi N."/>
            <person name="Sedzielewska K."/>
            <person name="Noel J."/>
            <person name="Charron P."/>
            <person name="Farinelli L."/>
            <person name="Marton T."/>
            <person name="Kruger M."/>
            <person name="Pelin A."/>
            <person name="Brachmann A."/>
            <person name="Corradi N."/>
        </authorList>
    </citation>
    <scope>NUCLEOTIDE SEQUENCE [LARGE SCALE GENOMIC DNA]</scope>
    <source>
        <strain evidence="2 3">A1</strain>
    </source>
</reference>
<name>A0A2N0RC34_9GLOM</name>
<reference evidence="2 3" key="1">
    <citation type="submission" date="2017-10" db="EMBL/GenBank/DDBJ databases">
        <title>Extensive intraspecific genome diversity in a model arbuscular mycorrhizal fungus.</title>
        <authorList>
            <person name="Chen E.C.H."/>
            <person name="Morin E."/>
            <person name="Baudet D."/>
            <person name="Noel J."/>
            <person name="Ndikumana S."/>
            <person name="Charron P."/>
            <person name="St-Onge C."/>
            <person name="Giorgi J."/>
            <person name="Grigoriev I.V."/>
            <person name="Roux C."/>
            <person name="Martin F.M."/>
            <person name="Corradi N."/>
        </authorList>
    </citation>
    <scope>NUCLEOTIDE SEQUENCE [LARGE SCALE GENOMIC DNA]</scope>
    <source>
        <strain evidence="2 3">A1</strain>
    </source>
</reference>
<dbReference type="InterPro" id="IPR001245">
    <property type="entry name" value="Ser-Thr/Tyr_kinase_cat_dom"/>
</dbReference>
<dbReference type="EMBL" id="LLXH01001077">
    <property type="protein sequence ID" value="PKC60862.1"/>
    <property type="molecule type" value="Genomic_DNA"/>
</dbReference>
<organism evidence="2 3">
    <name type="scientific">Rhizophagus irregularis</name>
    <dbReference type="NCBI Taxonomy" id="588596"/>
    <lineage>
        <taxon>Eukaryota</taxon>
        <taxon>Fungi</taxon>
        <taxon>Fungi incertae sedis</taxon>
        <taxon>Mucoromycota</taxon>
        <taxon>Glomeromycotina</taxon>
        <taxon>Glomeromycetes</taxon>
        <taxon>Glomerales</taxon>
        <taxon>Glomeraceae</taxon>
        <taxon>Rhizophagus</taxon>
    </lineage>
</organism>
<dbReference type="GO" id="GO:0004672">
    <property type="term" value="F:protein kinase activity"/>
    <property type="evidence" value="ECO:0007669"/>
    <property type="project" value="InterPro"/>
</dbReference>
<feature type="domain" description="Serine-threonine/tyrosine-protein kinase catalytic" evidence="1">
    <location>
        <begin position="126"/>
        <end position="241"/>
    </location>
</feature>
<dbReference type="AlphaFoldDB" id="A0A2N0RC34"/>
<dbReference type="VEuPathDB" id="FungiDB:FUN_013984"/>
<proteinExistence type="predicted"/>
<dbReference type="SUPFAM" id="SSF56112">
    <property type="entry name" value="Protein kinase-like (PK-like)"/>
    <property type="match status" value="1"/>
</dbReference>
<sequence length="350" mass="41033">MNSNPKQRPKADELSKILIFWYHSINGEMFSYKGSKVEAIFEEDNKELREIPSTYGKNHSNIYISQEFSFSKLPNPSNSSITNSYFEEDMNDEGISDKHENCSYCNKSITKELWCNECDPHYMIDGKSEFKHLSNGSWKKYKFKSMEIILKSLDGSPKCLNRLKFYWNLSKKYKGDTTFKFYGITKNPKTKEIMMIIELTNLKSLINILTNDFKTILWKDKICLLQNLAFYLKYLHELNYFCKVLRCGDYSWILNFELFEQANEQKLVSGYIGKEIKVMFENADKEIPNIPNLYKKNPDAKYTSQVFTFSNLPKPVNSSIVISYLKETNNKDFCETASSDKMTMEKKIIT</sequence>
<dbReference type="Proteomes" id="UP000232688">
    <property type="component" value="Unassembled WGS sequence"/>
</dbReference>
<dbReference type="Pfam" id="PF07714">
    <property type="entry name" value="PK_Tyr_Ser-Thr"/>
    <property type="match status" value="1"/>
</dbReference>
<comment type="caution">
    <text evidence="2">The sequence shown here is derived from an EMBL/GenBank/DDBJ whole genome shotgun (WGS) entry which is preliminary data.</text>
</comment>